<dbReference type="EMBL" id="AP027059">
    <property type="protein sequence ID" value="BDU49985.1"/>
    <property type="molecule type" value="Genomic_DNA"/>
</dbReference>
<dbReference type="PANTHER" id="PTHR43155">
    <property type="entry name" value="CYCLIC DI-GMP PHOSPHODIESTERASE PA4108-RELATED"/>
    <property type="match status" value="1"/>
</dbReference>
<dbReference type="InterPro" id="IPR003607">
    <property type="entry name" value="HD/PDEase_dom"/>
</dbReference>
<dbReference type="CDD" id="cd00077">
    <property type="entry name" value="HDc"/>
    <property type="match status" value="1"/>
</dbReference>
<evidence type="ECO:0000259" key="1">
    <source>
        <dbReference type="PROSITE" id="PS51832"/>
    </source>
</evidence>
<dbReference type="Gene3D" id="1.10.3210.10">
    <property type="entry name" value="Hypothetical protein af1432"/>
    <property type="match status" value="1"/>
</dbReference>
<dbReference type="Pfam" id="PF13487">
    <property type="entry name" value="HD_5"/>
    <property type="match status" value="1"/>
</dbReference>
<evidence type="ECO:0000313" key="2">
    <source>
        <dbReference type="EMBL" id="BDU49985.1"/>
    </source>
</evidence>
<accession>A0AAU9DXA5</accession>
<dbReference type="InterPro" id="IPR037522">
    <property type="entry name" value="HD_GYP_dom"/>
</dbReference>
<dbReference type="SMART" id="SM00471">
    <property type="entry name" value="HDc"/>
    <property type="match status" value="1"/>
</dbReference>
<dbReference type="PANTHER" id="PTHR43155:SF2">
    <property type="entry name" value="CYCLIC DI-GMP PHOSPHODIESTERASE PA4108"/>
    <property type="match status" value="1"/>
</dbReference>
<protein>
    <submittedName>
        <fullName evidence="2">C-di-GMP phosphodiesterase</fullName>
    </submittedName>
</protein>
<evidence type="ECO:0000313" key="3">
    <source>
        <dbReference type="Proteomes" id="UP001321582"/>
    </source>
</evidence>
<sequence length="367" mass="41930">MKRLGIKYLKEGMEIARPIYRADGRIVLGVNVELTEDYILRLPTQGITSIYVKDDRTTDIEVIDILSDNMRTLALTEAKKINDKLLEIYNKSKDKKINEKIMKNELEIVHERLNKLGKEMVEDFMRIRNPLINLIDTRLNEDYIYAHMVNVAAVSILIGRALGYNFEKLVDLAKGALIHDIGIIIGIPYEVRNKSGKLTEEELVMMKLHPKIGYDFIRKMTGINILSAHVAYQHHERYNGHGYPRGLSDGNISEYGYVAGIADVYDAITNNKSYKLRVLPDKAREFFMVARDKFFPAYIVDSFLNKVPAYPNGTTLILSDGSEAVVLKQNKDNLSRPWVRILNSNGKDWADVNLINELNIGIEKILD</sequence>
<dbReference type="Proteomes" id="UP001321582">
    <property type="component" value="Chromosome"/>
</dbReference>
<reference evidence="2 3" key="1">
    <citation type="submission" date="2022-11" db="EMBL/GenBank/DDBJ databases">
        <title>Haliovirga abyssi gen. nov., sp. nov., a mesophilic fermentative bacterium isolated from the Iheya North hydrothermal field and the proposal of Haliovirgaceae fam. nov.</title>
        <authorList>
            <person name="Miyazaki U."/>
            <person name="Tame A."/>
            <person name="Miyazaki J."/>
            <person name="Takai K."/>
            <person name="Sawayama S."/>
            <person name="Kitajima M."/>
            <person name="Okamoto A."/>
            <person name="Nakagawa S."/>
        </authorList>
    </citation>
    <scope>NUCLEOTIDE SEQUENCE [LARGE SCALE GENOMIC DNA]</scope>
    <source>
        <strain evidence="2 3">IC12</strain>
    </source>
</reference>
<organism evidence="2 3">
    <name type="scientific">Haliovirga abyssi</name>
    <dbReference type="NCBI Taxonomy" id="2996794"/>
    <lineage>
        <taxon>Bacteria</taxon>
        <taxon>Fusobacteriati</taxon>
        <taxon>Fusobacteriota</taxon>
        <taxon>Fusobacteriia</taxon>
        <taxon>Fusobacteriales</taxon>
        <taxon>Haliovirgaceae</taxon>
        <taxon>Haliovirga</taxon>
    </lineage>
</organism>
<dbReference type="PROSITE" id="PS51832">
    <property type="entry name" value="HD_GYP"/>
    <property type="match status" value="1"/>
</dbReference>
<dbReference type="KEGG" id="haby:HLVA_05540"/>
<gene>
    <name evidence="2" type="ORF">HLVA_05540</name>
</gene>
<keyword evidence="3" id="KW-1185">Reference proteome</keyword>
<dbReference type="AlphaFoldDB" id="A0AAU9DXA5"/>
<dbReference type="RefSeq" id="WP_307904923.1">
    <property type="nucleotide sequence ID" value="NZ_AP027059.1"/>
</dbReference>
<proteinExistence type="predicted"/>
<name>A0AAU9DXA5_9FUSO</name>
<dbReference type="SUPFAM" id="SSF109604">
    <property type="entry name" value="HD-domain/PDEase-like"/>
    <property type="match status" value="1"/>
</dbReference>
<feature type="domain" description="HD-GYP" evidence="1">
    <location>
        <begin position="124"/>
        <end position="319"/>
    </location>
</feature>